<protein>
    <submittedName>
        <fullName evidence="2">Uncharacterized protein</fullName>
    </submittedName>
</protein>
<evidence type="ECO:0000313" key="3">
    <source>
        <dbReference type="Proteomes" id="UP000182725"/>
    </source>
</evidence>
<keyword evidence="1" id="KW-1133">Transmembrane helix</keyword>
<keyword evidence="1" id="KW-0472">Membrane</keyword>
<reference evidence="2 3" key="1">
    <citation type="submission" date="2016-10" db="EMBL/GenBank/DDBJ databases">
        <authorList>
            <person name="de Groot N.N."/>
        </authorList>
    </citation>
    <scope>NUCLEOTIDE SEQUENCE [LARGE SCALE GENOMIC DNA]</scope>
    <source>
        <strain evidence="2 3">DSM 22274</strain>
    </source>
</reference>
<dbReference type="Proteomes" id="UP000182725">
    <property type="component" value="Unassembled WGS sequence"/>
</dbReference>
<dbReference type="EMBL" id="FNTV01000001">
    <property type="protein sequence ID" value="SEE86451.1"/>
    <property type="molecule type" value="Genomic_DNA"/>
</dbReference>
<name>A0A1H5MCP3_9MICC</name>
<evidence type="ECO:0000313" key="2">
    <source>
        <dbReference type="EMBL" id="SEE86451.1"/>
    </source>
</evidence>
<sequence>MFGVYGGLLVGLYLLVVAVVAVLLVWVLILSIIFLRLRIAEVRGTMDSRNRSK</sequence>
<proteinExistence type="predicted"/>
<evidence type="ECO:0000256" key="1">
    <source>
        <dbReference type="SAM" id="Phobius"/>
    </source>
</evidence>
<organism evidence="2 3">
    <name type="scientific">Arthrobacter alpinus</name>
    <dbReference type="NCBI Taxonomy" id="656366"/>
    <lineage>
        <taxon>Bacteria</taxon>
        <taxon>Bacillati</taxon>
        <taxon>Actinomycetota</taxon>
        <taxon>Actinomycetes</taxon>
        <taxon>Micrococcales</taxon>
        <taxon>Micrococcaceae</taxon>
        <taxon>Arthrobacter</taxon>
    </lineage>
</organism>
<dbReference type="AlphaFoldDB" id="A0A1H5MCP3"/>
<gene>
    <name evidence="2" type="ORF">SAMN04489740_2841</name>
</gene>
<keyword evidence="1" id="KW-0812">Transmembrane</keyword>
<accession>A0A1H5MCP3</accession>
<feature type="transmembrane region" description="Helical" evidence="1">
    <location>
        <begin position="12"/>
        <end position="35"/>
    </location>
</feature>